<evidence type="ECO:0000313" key="2">
    <source>
        <dbReference type="EMBL" id="MPC85105.1"/>
    </source>
</evidence>
<gene>
    <name evidence="2" type="ORF">E2C01_079864</name>
</gene>
<dbReference type="Proteomes" id="UP000324222">
    <property type="component" value="Unassembled WGS sequence"/>
</dbReference>
<feature type="chain" id="PRO_5022742223" description="Lipoprotein" evidence="1">
    <location>
        <begin position="27"/>
        <end position="43"/>
    </location>
</feature>
<protein>
    <recommendedName>
        <fullName evidence="4">Lipoprotein</fullName>
    </recommendedName>
</protein>
<sequence length="43" mass="4670">MTCSTPAHRAAVLVVVLVVFRKACQHSRNTGLATTDAVRPVHR</sequence>
<reference evidence="2 3" key="1">
    <citation type="submission" date="2019-05" db="EMBL/GenBank/DDBJ databases">
        <title>Another draft genome of Portunus trituberculatus and its Hox gene families provides insights of decapod evolution.</title>
        <authorList>
            <person name="Jeong J.-H."/>
            <person name="Song I."/>
            <person name="Kim S."/>
            <person name="Choi T."/>
            <person name="Kim D."/>
            <person name="Ryu S."/>
            <person name="Kim W."/>
        </authorList>
    </citation>
    <scope>NUCLEOTIDE SEQUENCE [LARGE SCALE GENOMIC DNA]</scope>
    <source>
        <tissue evidence="2">Muscle</tissue>
    </source>
</reference>
<organism evidence="2 3">
    <name type="scientific">Portunus trituberculatus</name>
    <name type="common">Swimming crab</name>
    <name type="synonym">Neptunus trituberculatus</name>
    <dbReference type="NCBI Taxonomy" id="210409"/>
    <lineage>
        <taxon>Eukaryota</taxon>
        <taxon>Metazoa</taxon>
        <taxon>Ecdysozoa</taxon>
        <taxon>Arthropoda</taxon>
        <taxon>Crustacea</taxon>
        <taxon>Multicrustacea</taxon>
        <taxon>Malacostraca</taxon>
        <taxon>Eumalacostraca</taxon>
        <taxon>Eucarida</taxon>
        <taxon>Decapoda</taxon>
        <taxon>Pleocyemata</taxon>
        <taxon>Brachyura</taxon>
        <taxon>Eubrachyura</taxon>
        <taxon>Portunoidea</taxon>
        <taxon>Portunidae</taxon>
        <taxon>Portuninae</taxon>
        <taxon>Portunus</taxon>
    </lineage>
</organism>
<evidence type="ECO:0000313" key="3">
    <source>
        <dbReference type="Proteomes" id="UP000324222"/>
    </source>
</evidence>
<proteinExistence type="predicted"/>
<dbReference type="AlphaFoldDB" id="A0A5B7IRM9"/>
<keyword evidence="3" id="KW-1185">Reference proteome</keyword>
<evidence type="ECO:0008006" key="4">
    <source>
        <dbReference type="Google" id="ProtNLM"/>
    </source>
</evidence>
<dbReference type="EMBL" id="VSRR010067340">
    <property type="protein sequence ID" value="MPC85105.1"/>
    <property type="molecule type" value="Genomic_DNA"/>
</dbReference>
<feature type="signal peptide" evidence="1">
    <location>
        <begin position="1"/>
        <end position="26"/>
    </location>
</feature>
<keyword evidence="1" id="KW-0732">Signal</keyword>
<accession>A0A5B7IRM9</accession>
<comment type="caution">
    <text evidence="2">The sequence shown here is derived from an EMBL/GenBank/DDBJ whole genome shotgun (WGS) entry which is preliminary data.</text>
</comment>
<evidence type="ECO:0000256" key="1">
    <source>
        <dbReference type="SAM" id="SignalP"/>
    </source>
</evidence>
<name>A0A5B7IRM9_PORTR</name>